<dbReference type="AlphaFoldDB" id="A0ABD1XA54"/>
<dbReference type="EMBL" id="JBFOLJ010000001">
    <property type="protein sequence ID" value="KAL2557798.1"/>
    <property type="molecule type" value="Genomic_DNA"/>
</dbReference>
<keyword evidence="2" id="KW-1185">Reference proteome</keyword>
<organism evidence="1 2">
    <name type="scientific">Forsythia ovata</name>
    <dbReference type="NCBI Taxonomy" id="205694"/>
    <lineage>
        <taxon>Eukaryota</taxon>
        <taxon>Viridiplantae</taxon>
        <taxon>Streptophyta</taxon>
        <taxon>Embryophyta</taxon>
        <taxon>Tracheophyta</taxon>
        <taxon>Spermatophyta</taxon>
        <taxon>Magnoliopsida</taxon>
        <taxon>eudicotyledons</taxon>
        <taxon>Gunneridae</taxon>
        <taxon>Pentapetalae</taxon>
        <taxon>asterids</taxon>
        <taxon>lamiids</taxon>
        <taxon>Lamiales</taxon>
        <taxon>Oleaceae</taxon>
        <taxon>Forsythieae</taxon>
        <taxon>Forsythia</taxon>
    </lineage>
</organism>
<protein>
    <submittedName>
        <fullName evidence="1">Uncharacterized protein</fullName>
    </submittedName>
</protein>
<dbReference type="Proteomes" id="UP001604277">
    <property type="component" value="Unassembled WGS sequence"/>
</dbReference>
<name>A0ABD1XA54_9LAMI</name>
<reference evidence="2" key="1">
    <citation type="submission" date="2024-07" db="EMBL/GenBank/DDBJ databases">
        <title>Two chromosome-level genome assemblies of Korean endemic species Abeliophyllum distichum and Forsythia ovata (Oleaceae).</title>
        <authorList>
            <person name="Jang H."/>
        </authorList>
    </citation>
    <scope>NUCLEOTIDE SEQUENCE [LARGE SCALE GENOMIC DNA]</scope>
</reference>
<gene>
    <name evidence="1" type="ORF">Fot_02537</name>
</gene>
<proteinExistence type="predicted"/>
<evidence type="ECO:0000313" key="2">
    <source>
        <dbReference type="Proteomes" id="UP001604277"/>
    </source>
</evidence>
<sequence length="192" mass="21154">MGPSKKSSTKGKGALAAVSKVRTLRILVATTAEEGSAAAGSSRTEALANEDGFPFHWFQSEATFLRSLQVMSNQTPFGAPDCSTKTAWMNLKHLPSVVMWSVLLGDELSTEVIRHTPLGCVNKRRNNSPLSLGLNHSCEPMSLLSLITKHQVLMRLDKLDTYRSITIVRGTCNDPKIRISILNMKKKMKQEI</sequence>
<comment type="caution">
    <text evidence="1">The sequence shown here is derived from an EMBL/GenBank/DDBJ whole genome shotgun (WGS) entry which is preliminary data.</text>
</comment>
<evidence type="ECO:0000313" key="1">
    <source>
        <dbReference type="EMBL" id="KAL2557798.1"/>
    </source>
</evidence>
<accession>A0ABD1XA54</accession>